<gene>
    <name evidence="2" type="ORF">ETSY1_42575</name>
</gene>
<dbReference type="PATRIC" id="fig|1429438.4.peg.7952"/>
<sequence length="258" mass="29205">MSDKDQRLFEIFLDVQRGLPRQGPGTDEITCEALSLCTDLPTQPAVLDIGCGPGMQTVALAKALVESQVTAVDIHQEYLNALKERAQAAKVAQHIDILVADMNALPFSPQRFDLVWAEGSAYIMGFDNALVIWKQWLKSGGCLAVSELVWLRPDPPEEVSAFFSCEYPAMIDAETIVAMMRACDYELLGHFTLPETAWWQSYYRPLEAKLPALYNKYRGDEDALGIIETTKREIDIRRHFGTWYGYEFFVGRDKRVRS</sequence>
<comment type="caution">
    <text evidence="2">The sequence shown here is derived from an EMBL/GenBank/DDBJ whole genome shotgun (WGS) entry which is preliminary data.</text>
</comment>
<dbReference type="EMBL" id="AZHW01001401">
    <property type="protein sequence ID" value="ETW92686.1"/>
    <property type="molecule type" value="Genomic_DNA"/>
</dbReference>
<dbReference type="SUPFAM" id="SSF53335">
    <property type="entry name" value="S-adenosyl-L-methionine-dependent methyltransferases"/>
    <property type="match status" value="1"/>
</dbReference>
<evidence type="ECO:0000313" key="3">
    <source>
        <dbReference type="Proteomes" id="UP000019141"/>
    </source>
</evidence>
<organism evidence="2 3">
    <name type="scientific">Entotheonella factor</name>
    <dbReference type="NCBI Taxonomy" id="1429438"/>
    <lineage>
        <taxon>Bacteria</taxon>
        <taxon>Pseudomonadati</taxon>
        <taxon>Nitrospinota/Tectimicrobiota group</taxon>
        <taxon>Candidatus Tectimicrobiota</taxon>
        <taxon>Candidatus Entotheonellia</taxon>
        <taxon>Candidatus Entotheonellales</taxon>
        <taxon>Candidatus Entotheonellaceae</taxon>
        <taxon>Candidatus Entotheonella</taxon>
    </lineage>
</organism>
<proteinExistence type="predicted"/>
<feature type="domain" description="Methyltransferase" evidence="1">
    <location>
        <begin position="46"/>
        <end position="141"/>
    </location>
</feature>
<dbReference type="Pfam" id="PF13649">
    <property type="entry name" value="Methyltransf_25"/>
    <property type="match status" value="1"/>
</dbReference>
<dbReference type="Proteomes" id="UP000019141">
    <property type="component" value="Unassembled WGS sequence"/>
</dbReference>
<dbReference type="HOGENOM" id="CLU_073559_0_0_7"/>
<evidence type="ECO:0000259" key="1">
    <source>
        <dbReference type="Pfam" id="PF13649"/>
    </source>
</evidence>
<dbReference type="InterPro" id="IPR041698">
    <property type="entry name" value="Methyltransf_25"/>
</dbReference>
<dbReference type="InterPro" id="IPR029063">
    <property type="entry name" value="SAM-dependent_MTases_sf"/>
</dbReference>
<dbReference type="PANTHER" id="PTHR44068">
    <property type="entry name" value="ZGC:194242"/>
    <property type="match status" value="1"/>
</dbReference>
<dbReference type="PANTHER" id="PTHR44068:SF11">
    <property type="entry name" value="GERANYL DIPHOSPHATE 2-C-METHYLTRANSFERASE"/>
    <property type="match status" value="1"/>
</dbReference>
<reference evidence="2 3" key="1">
    <citation type="journal article" date="2014" name="Nature">
        <title>An environmental bacterial taxon with a large and distinct metabolic repertoire.</title>
        <authorList>
            <person name="Wilson M.C."/>
            <person name="Mori T."/>
            <person name="Ruckert C."/>
            <person name="Uria A.R."/>
            <person name="Helf M.J."/>
            <person name="Takada K."/>
            <person name="Gernert C."/>
            <person name="Steffens U.A."/>
            <person name="Heycke N."/>
            <person name="Schmitt S."/>
            <person name="Rinke C."/>
            <person name="Helfrich E.J."/>
            <person name="Brachmann A.O."/>
            <person name="Gurgui C."/>
            <person name="Wakimoto T."/>
            <person name="Kracht M."/>
            <person name="Crusemann M."/>
            <person name="Hentschel U."/>
            <person name="Abe I."/>
            <person name="Matsunaga S."/>
            <person name="Kalinowski J."/>
            <person name="Takeyama H."/>
            <person name="Piel J."/>
        </authorList>
    </citation>
    <scope>NUCLEOTIDE SEQUENCE [LARGE SCALE GENOMIC DNA]</scope>
    <source>
        <strain evidence="3">TSY1</strain>
    </source>
</reference>
<name>W4L5S9_ENTF1</name>
<protein>
    <recommendedName>
        <fullName evidence="1">Methyltransferase domain-containing protein</fullName>
    </recommendedName>
</protein>
<dbReference type="AlphaFoldDB" id="W4L5S9"/>
<accession>W4L5S9</accession>
<evidence type="ECO:0000313" key="2">
    <source>
        <dbReference type="EMBL" id="ETW92686.1"/>
    </source>
</evidence>
<dbReference type="InterPro" id="IPR050447">
    <property type="entry name" value="Erg6_SMT_methyltransf"/>
</dbReference>
<dbReference type="Gene3D" id="3.40.50.150">
    <property type="entry name" value="Vaccinia Virus protein VP39"/>
    <property type="match status" value="1"/>
</dbReference>
<keyword evidence="3" id="KW-1185">Reference proteome</keyword>
<dbReference type="CDD" id="cd02440">
    <property type="entry name" value="AdoMet_MTases"/>
    <property type="match status" value="1"/>
</dbReference>